<feature type="transmembrane region" description="Helical" evidence="6">
    <location>
        <begin position="46"/>
        <end position="68"/>
    </location>
</feature>
<evidence type="ECO:0000313" key="8">
    <source>
        <dbReference type="Proteomes" id="UP000243688"/>
    </source>
</evidence>
<dbReference type="PANTHER" id="PTHR11101:SF80">
    <property type="entry name" value="PHOSPHATE TRANSPORTER"/>
    <property type="match status" value="1"/>
</dbReference>
<evidence type="ECO:0000313" key="7">
    <source>
        <dbReference type="EMBL" id="PDO11664.1"/>
    </source>
</evidence>
<dbReference type="GO" id="GO:0016020">
    <property type="term" value="C:membrane"/>
    <property type="evidence" value="ECO:0007669"/>
    <property type="project" value="UniProtKB-SubCell"/>
</dbReference>
<feature type="transmembrane region" description="Helical" evidence="6">
    <location>
        <begin position="173"/>
        <end position="189"/>
    </location>
</feature>
<accession>A0A2A6E3R3</accession>
<sequence>MPDISLLVVLVLALALFFDFTNGWNDSANAIATVVATRVLKPLHAVLLAAALNLAGAFAFTGVAKTIFKGIADPSRMSDLYVVAAILIGAIAWNTLMTLLGLPISASHALIGGIVGAAYAYGGAGVLVAKGIYMTLLAMLVSPAIGIAAAYVLMRLLNAAFARVPHSRVRKTFGWLQLLSVSFMSFSHGTNDAQKTMGIMMMALTIGGLAHTGSDIPAWVKVSAGLAIAIGTAVGGWKVVKTMGLRLSKLEPIHGFAAETAAATILTTVSKLGIPVSSTHTITGSIIGVGLSRGLSSVRWGVAGKIVYAWVLTLPGTAVLSFVVYEAIRWLRQF</sequence>
<feature type="transmembrane region" description="Helical" evidence="6">
    <location>
        <begin position="219"/>
        <end position="240"/>
    </location>
</feature>
<feature type="transmembrane region" description="Helical" evidence="6">
    <location>
        <begin position="306"/>
        <end position="328"/>
    </location>
</feature>
<comment type="caution">
    <text evidence="7">The sequence shown here is derived from an EMBL/GenBank/DDBJ whole genome shotgun (WGS) entry which is preliminary data.</text>
</comment>
<evidence type="ECO:0000256" key="1">
    <source>
        <dbReference type="ARBA" id="ARBA00004141"/>
    </source>
</evidence>
<dbReference type="GO" id="GO:0035435">
    <property type="term" value="P:phosphate ion transmembrane transport"/>
    <property type="evidence" value="ECO:0007669"/>
    <property type="project" value="TreeGrafter"/>
</dbReference>
<proteinExistence type="predicted"/>
<keyword evidence="3 6" id="KW-0812">Transmembrane</keyword>
<gene>
    <name evidence="7" type="ORF">BLM47_00660</name>
</gene>
<evidence type="ECO:0000256" key="5">
    <source>
        <dbReference type="ARBA" id="ARBA00023136"/>
    </source>
</evidence>
<feature type="transmembrane region" description="Helical" evidence="6">
    <location>
        <begin position="80"/>
        <end position="102"/>
    </location>
</feature>
<dbReference type="PANTHER" id="PTHR11101">
    <property type="entry name" value="PHOSPHATE TRANSPORTER"/>
    <property type="match status" value="1"/>
</dbReference>
<keyword evidence="2" id="KW-0813">Transport</keyword>
<comment type="subcellular location">
    <subcellularLocation>
        <location evidence="1">Membrane</location>
        <topology evidence="1">Multi-pass membrane protein</topology>
    </subcellularLocation>
</comment>
<keyword evidence="4 6" id="KW-1133">Transmembrane helix</keyword>
<dbReference type="GO" id="GO:0005315">
    <property type="term" value="F:phosphate transmembrane transporter activity"/>
    <property type="evidence" value="ECO:0007669"/>
    <property type="project" value="InterPro"/>
</dbReference>
<feature type="transmembrane region" description="Helical" evidence="6">
    <location>
        <begin position="136"/>
        <end position="153"/>
    </location>
</feature>
<dbReference type="EMBL" id="MOXJ01000001">
    <property type="protein sequence ID" value="PDO11664.1"/>
    <property type="molecule type" value="Genomic_DNA"/>
</dbReference>
<feature type="transmembrane region" description="Helical" evidence="6">
    <location>
        <begin position="108"/>
        <end position="129"/>
    </location>
</feature>
<dbReference type="Proteomes" id="UP000243688">
    <property type="component" value="Unassembled WGS sequence"/>
</dbReference>
<feature type="transmembrane region" description="Helical" evidence="6">
    <location>
        <begin position="196"/>
        <end position="213"/>
    </location>
</feature>
<protein>
    <submittedName>
        <fullName evidence="7">Anion permease</fullName>
    </submittedName>
</protein>
<evidence type="ECO:0000256" key="6">
    <source>
        <dbReference type="SAM" id="Phobius"/>
    </source>
</evidence>
<dbReference type="Pfam" id="PF01384">
    <property type="entry name" value="PHO4"/>
    <property type="match status" value="2"/>
</dbReference>
<evidence type="ECO:0000256" key="3">
    <source>
        <dbReference type="ARBA" id="ARBA00022692"/>
    </source>
</evidence>
<evidence type="ECO:0000256" key="4">
    <source>
        <dbReference type="ARBA" id="ARBA00022989"/>
    </source>
</evidence>
<keyword evidence="5 6" id="KW-0472">Membrane</keyword>
<reference evidence="7 8" key="1">
    <citation type="submission" date="2016-12" db="EMBL/GenBank/DDBJ databases">
        <title>Candidatus Reconcilibacillus cellulovorans genome.</title>
        <authorList>
            <person name="Kolinko S."/>
            <person name="Wu Y.-W."/>
            <person name="Tachea F."/>
            <person name="Denzel E."/>
            <person name="Hiras J."/>
            <person name="Baecker N."/>
            <person name="Chan L.J."/>
            <person name="Eichorst S.A."/>
            <person name="Frey D."/>
            <person name="Adams P.D."/>
            <person name="Pray T."/>
            <person name="Tanjore D."/>
            <person name="Petzold C.J."/>
            <person name="Gladden J.M."/>
            <person name="Simmons B.A."/>
            <person name="Singer S.W."/>
        </authorList>
    </citation>
    <scope>NUCLEOTIDE SEQUENCE [LARGE SCALE GENOMIC DNA]</scope>
    <source>
        <strain evidence="7">JTherm</strain>
    </source>
</reference>
<dbReference type="InterPro" id="IPR001204">
    <property type="entry name" value="Phos_transporter"/>
</dbReference>
<dbReference type="AlphaFoldDB" id="A0A2A6E3R3"/>
<organism evidence="7 8">
    <name type="scientific">Candidatus Reconcilbacillus cellulovorans</name>
    <dbReference type="NCBI Taxonomy" id="1906605"/>
    <lineage>
        <taxon>Bacteria</taxon>
        <taxon>Bacillati</taxon>
        <taxon>Bacillota</taxon>
        <taxon>Bacilli</taxon>
        <taxon>Bacillales</taxon>
        <taxon>Paenibacillaceae</taxon>
        <taxon>Candidatus Reconcilbacillus</taxon>
    </lineage>
</organism>
<evidence type="ECO:0000256" key="2">
    <source>
        <dbReference type="ARBA" id="ARBA00022448"/>
    </source>
</evidence>
<name>A0A2A6E3R3_9BACL</name>